<organism evidence="2 3">
    <name type="scientific">Methylobacterium variabile</name>
    <dbReference type="NCBI Taxonomy" id="298794"/>
    <lineage>
        <taxon>Bacteria</taxon>
        <taxon>Pseudomonadati</taxon>
        <taxon>Pseudomonadota</taxon>
        <taxon>Alphaproteobacteria</taxon>
        <taxon>Hyphomicrobiales</taxon>
        <taxon>Methylobacteriaceae</taxon>
        <taxon>Methylobacterium</taxon>
    </lineage>
</organism>
<dbReference type="InterPro" id="IPR039448">
    <property type="entry name" value="Beta_helix"/>
</dbReference>
<dbReference type="Gene3D" id="2.160.20.10">
    <property type="entry name" value="Single-stranded right-handed beta-helix, Pectin lyase-like"/>
    <property type="match status" value="2"/>
</dbReference>
<dbReference type="InterPro" id="IPR012334">
    <property type="entry name" value="Pectin_lyas_fold"/>
</dbReference>
<comment type="caution">
    <text evidence="2">The sequence shown here is derived from an EMBL/GenBank/DDBJ whole genome shotgun (WGS) entry which is preliminary data.</text>
</comment>
<sequence length="576" mass="59525">MSVLGRSLMARGQDQTNVKDAPYGARGDGTTDDRAALAAADAVGATVIPPGTYRIASSVTLGNDVTFMPGAVLLPDAGVTVTLAGQIDAARKQYIFKGAGTVVAAGAHEVWTSWWGAFANRTTDAAPAFRAAMGSARTVRSIPATYRFCSWVMAGPYAQDAAHTTGQYFPAGVWPMGYDDLTVDNTGATFNTCDYPNPLAIFFFDRNKRAHLTGGTYNGNHNLIADIASSVAVVTHNQDNSLFENFTVGGNFGGGGSGMASNWTYNTTYRNIRMTGVGQAVDFAQAKGLTIDGMVAVGGDATQSGGPGSKGVSFIYDPVGTYDSRLPYNFDDNDGVTIVNSEFSNFTACLYVFSGKNYRISNNRFHNCTGNSGGAQGVGALIGWSSASAGRPVQNFIMDNNIIDDNGAVNGNAGVVVGNGAITNSDVMSGIKITNNIIKNNRDTGIRATGTSNLANIDFITGNKFIPGSNQLYALGGYVSALQDPPPVLSSCGTSPSVQAGSANRSGVVTLGTGATGCTITFARPAPTYPQLPICNVMPASGATASSWSVANAGGVAVLTLSNASPGTYGYQCSGN</sequence>
<evidence type="ECO:0000313" key="2">
    <source>
        <dbReference type="EMBL" id="KMO36046.1"/>
    </source>
</evidence>
<accession>A0A0J6VAM1</accession>
<dbReference type="Proteomes" id="UP000035955">
    <property type="component" value="Unassembled WGS sequence"/>
</dbReference>
<reference evidence="2 3" key="1">
    <citation type="submission" date="2015-03" db="EMBL/GenBank/DDBJ databases">
        <title>Genome sequencing of Methylobacterium variabile DSM 16961.</title>
        <authorList>
            <person name="Chaudhry V."/>
            <person name="Patil P.B."/>
        </authorList>
    </citation>
    <scope>NUCLEOTIDE SEQUENCE [LARGE SCALE GENOMIC DNA]</scope>
    <source>
        <strain evidence="2 3">DSM 16961</strain>
    </source>
</reference>
<feature type="domain" description="Right handed beta helix" evidence="1">
    <location>
        <begin position="333"/>
        <end position="456"/>
    </location>
</feature>
<dbReference type="EMBL" id="LABY01000106">
    <property type="protein sequence ID" value="KMO36046.1"/>
    <property type="molecule type" value="Genomic_DNA"/>
</dbReference>
<dbReference type="SUPFAM" id="SSF51126">
    <property type="entry name" value="Pectin lyase-like"/>
    <property type="match status" value="1"/>
</dbReference>
<gene>
    <name evidence="2" type="ORF">VQ02_16185</name>
</gene>
<protein>
    <recommendedName>
        <fullName evidence="1">Right handed beta helix domain-containing protein</fullName>
    </recommendedName>
</protein>
<dbReference type="Pfam" id="PF13229">
    <property type="entry name" value="Beta_helix"/>
    <property type="match status" value="1"/>
</dbReference>
<keyword evidence="3" id="KW-1185">Reference proteome</keyword>
<dbReference type="SMART" id="SM00710">
    <property type="entry name" value="PbH1"/>
    <property type="match status" value="5"/>
</dbReference>
<dbReference type="InterPro" id="IPR006626">
    <property type="entry name" value="PbH1"/>
</dbReference>
<evidence type="ECO:0000313" key="3">
    <source>
        <dbReference type="Proteomes" id="UP000035955"/>
    </source>
</evidence>
<dbReference type="InterPro" id="IPR011050">
    <property type="entry name" value="Pectin_lyase_fold/virulence"/>
</dbReference>
<name>A0A0J6VAM1_9HYPH</name>
<dbReference type="PATRIC" id="fig|298794.3.peg.246"/>
<evidence type="ECO:0000259" key="1">
    <source>
        <dbReference type="Pfam" id="PF13229"/>
    </source>
</evidence>
<proteinExistence type="predicted"/>
<dbReference type="AlphaFoldDB" id="A0A0J6VAM1"/>